<keyword evidence="4" id="KW-1185">Reference proteome</keyword>
<accession>A0A0A6UIF4</accession>
<proteinExistence type="predicted"/>
<feature type="signal peptide" evidence="2">
    <location>
        <begin position="1"/>
        <end position="28"/>
    </location>
</feature>
<evidence type="ECO:0000313" key="3">
    <source>
        <dbReference type="EMBL" id="KHD74833.1"/>
    </source>
</evidence>
<evidence type="ECO:0000256" key="2">
    <source>
        <dbReference type="SAM" id="SignalP"/>
    </source>
</evidence>
<gene>
    <name evidence="3" type="ORF">MB27_26165</name>
</gene>
<dbReference type="AlphaFoldDB" id="A0A0A6UIF4"/>
<comment type="caution">
    <text evidence="3">The sequence shown here is derived from an EMBL/GenBank/DDBJ whole genome shotgun (WGS) entry which is preliminary data.</text>
</comment>
<protein>
    <recommendedName>
        <fullName evidence="5">Ricin B lectin domain-containing protein</fullName>
    </recommendedName>
</protein>
<evidence type="ECO:0000313" key="4">
    <source>
        <dbReference type="Proteomes" id="UP000054537"/>
    </source>
</evidence>
<dbReference type="RefSeq" id="WP_043528641.1">
    <property type="nucleotide sequence ID" value="NZ_BAABKU010000004.1"/>
</dbReference>
<evidence type="ECO:0008006" key="5">
    <source>
        <dbReference type="Google" id="ProtNLM"/>
    </source>
</evidence>
<dbReference type="EMBL" id="JRTT01000035">
    <property type="protein sequence ID" value="KHD74833.1"/>
    <property type="molecule type" value="Genomic_DNA"/>
</dbReference>
<evidence type="ECO:0000256" key="1">
    <source>
        <dbReference type="SAM" id="MobiDB-lite"/>
    </source>
</evidence>
<dbReference type="OrthoDB" id="3386992at2"/>
<name>A0A0A6UIF4_ACTUT</name>
<feature type="chain" id="PRO_5038609855" description="Ricin B lectin domain-containing protein" evidence="2">
    <location>
        <begin position="29"/>
        <end position="224"/>
    </location>
</feature>
<dbReference type="PROSITE" id="PS51257">
    <property type="entry name" value="PROKAR_LIPOPROTEIN"/>
    <property type="match status" value="1"/>
</dbReference>
<organism evidence="3 4">
    <name type="scientific">Actinoplanes utahensis</name>
    <dbReference type="NCBI Taxonomy" id="1869"/>
    <lineage>
        <taxon>Bacteria</taxon>
        <taxon>Bacillati</taxon>
        <taxon>Actinomycetota</taxon>
        <taxon>Actinomycetes</taxon>
        <taxon>Micromonosporales</taxon>
        <taxon>Micromonosporaceae</taxon>
        <taxon>Actinoplanes</taxon>
    </lineage>
</organism>
<reference evidence="3 4" key="1">
    <citation type="submission" date="2014-10" db="EMBL/GenBank/DDBJ databases">
        <title>Draft genome sequence of Actinoplanes utahensis NRRL 12052.</title>
        <authorList>
            <person name="Velasco-Bucheli B."/>
            <person name="del Cerro C."/>
            <person name="Hormigo D."/>
            <person name="Garcia J.L."/>
            <person name="Acebal C."/>
            <person name="Arroyo M."/>
            <person name="de la Mata I."/>
        </authorList>
    </citation>
    <scope>NUCLEOTIDE SEQUENCE [LARGE SCALE GENOMIC DNA]</scope>
    <source>
        <strain evidence="3 4">NRRL 12052</strain>
    </source>
</reference>
<sequence length="224" mass="22545">MLHRKIYTVAAGAALALALQACSGSTSSEEPAKVAATTPAVSTPAAATSAGAAAEKPSATPTRSKSDTEPGGTGAADPILAGKRQVVIKPVQSTESIVALDKGRLTTIDGEAEHTLFVLSPTSGKFLIKTAKVVSGGEPLCLVIKTNGSNPLTVGSAACDAGKADQLFTIDAVEGKNYSIANGDAFLQLSGKYGIIAQELGDAPLTTTFNFVDNGASTLPKLGD</sequence>
<dbReference type="STRING" id="1869.MB27_26165"/>
<dbReference type="eggNOG" id="COG0515">
    <property type="taxonomic scope" value="Bacteria"/>
</dbReference>
<keyword evidence="2" id="KW-0732">Signal</keyword>
<dbReference type="Proteomes" id="UP000054537">
    <property type="component" value="Unassembled WGS sequence"/>
</dbReference>
<feature type="compositionally biased region" description="Low complexity" evidence="1">
    <location>
        <begin position="45"/>
        <end position="61"/>
    </location>
</feature>
<feature type="region of interest" description="Disordered" evidence="1">
    <location>
        <begin position="45"/>
        <end position="79"/>
    </location>
</feature>